<dbReference type="CDD" id="cd07989">
    <property type="entry name" value="LPLAT_AGPAT-like"/>
    <property type="match status" value="1"/>
</dbReference>
<protein>
    <submittedName>
        <fullName evidence="4">1-acyl-sn-glycerol-3-phosphate acyltransferase</fullName>
    </submittedName>
</protein>
<evidence type="ECO:0000313" key="4">
    <source>
        <dbReference type="EMBL" id="SJZ45400.1"/>
    </source>
</evidence>
<dbReference type="PANTHER" id="PTHR10434:SF11">
    <property type="entry name" value="1-ACYL-SN-GLYCEROL-3-PHOSPHATE ACYLTRANSFERASE"/>
    <property type="match status" value="1"/>
</dbReference>
<dbReference type="PANTHER" id="PTHR10434">
    <property type="entry name" value="1-ACYL-SN-GLYCEROL-3-PHOSPHATE ACYLTRANSFERASE"/>
    <property type="match status" value="1"/>
</dbReference>
<proteinExistence type="predicted"/>
<keyword evidence="5" id="KW-1185">Reference proteome</keyword>
<sequence length="216" mass="24158">MKEFDYSTVKDYKLYNFVKNVFKPLIKMVFHTEYKGLENIPPKGTKYILAINHTHALDPVFVAAPKEVPTLHFMGKAELFENPLLAWFMTHMQTFPVHRGKGDNSAIEYGEKIIQEGHVMAICPEGKRIRGKGGRPQRAKAGVAIIAKATNAGVLPVAICCDGEIKAGKKVTVSYGKLITPEDMNFGKEDFGRSDISNAANMIMDRITELWEAEQK</sequence>
<reference evidence="4 5" key="1">
    <citation type="submission" date="2017-02" db="EMBL/GenBank/DDBJ databases">
        <authorList>
            <person name="Peterson S.W."/>
        </authorList>
    </citation>
    <scope>NUCLEOTIDE SEQUENCE [LARGE SCALE GENOMIC DNA]</scope>
    <source>
        <strain evidence="4 5">ATCC 51222</strain>
    </source>
</reference>
<name>A0A1T4KSS8_9FIRM</name>
<dbReference type="GO" id="GO:0003841">
    <property type="term" value="F:1-acylglycerol-3-phosphate O-acyltransferase activity"/>
    <property type="evidence" value="ECO:0007669"/>
    <property type="project" value="TreeGrafter"/>
</dbReference>
<dbReference type="OrthoDB" id="9803035at2"/>
<gene>
    <name evidence="4" type="ORF">SAMN02745114_00583</name>
</gene>
<dbReference type="Pfam" id="PF01553">
    <property type="entry name" value="Acyltransferase"/>
    <property type="match status" value="1"/>
</dbReference>
<dbReference type="AlphaFoldDB" id="A0A1T4KSS8"/>
<dbReference type="STRING" id="290054.SAMN02745114_00583"/>
<dbReference type="SMART" id="SM00563">
    <property type="entry name" value="PlsC"/>
    <property type="match status" value="1"/>
</dbReference>
<accession>A0A1T4KSS8</accession>
<keyword evidence="1 4" id="KW-0808">Transferase</keyword>
<dbReference type="Proteomes" id="UP000190657">
    <property type="component" value="Unassembled WGS sequence"/>
</dbReference>
<dbReference type="RefSeq" id="WP_078768081.1">
    <property type="nucleotide sequence ID" value="NZ_FUWW01000005.1"/>
</dbReference>
<evidence type="ECO:0000259" key="3">
    <source>
        <dbReference type="SMART" id="SM00563"/>
    </source>
</evidence>
<keyword evidence="2 4" id="KW-0012">Acyltransferase</keyword>
<dbReference type="GO" id="GO:0006654">
    <property type="term" value="P:phosphatidic acid biosynthetic process"/>
    <property type="evidence" value="ECO:0007669"/>
    <property type="project" value="TreeGrafter"/>
</dbReference>
<dbReference type="SUPFAM" id="SSF69593">
    <property type="entry name" value="Glycerol-3-phosphate (1)-acyltransferase"/>
    <property type="match status" value="1"/>
</dbReference>
<dbReference type="EMBL" id="FUWW01000005">
    <property type="protein sequence ID" value="SJZ45400.1"/>
    <property type="molecule type" value="Genomic_DNA"/>
</dbReference>
<organism evidence="4 5">
    <name type="scientific">Eubacterium coprostanoligenes</name>
    <dbReference type="NCBI Taxonomy" id="290054"/>
    <lineage>
        <taxon>Bacteria</taxon>
        <taxon>Bacillati</taxon>
        <taxon>Bacillota</taxon>
        <taxon>Clostridia</taxon>
        <taxon>Eubacteriales</taxon>
        <taxon>Eubacteriaceae</taxon>
        <taxon>Eubacterium</taxon>
    </lineage>
</organism>
<feature type="domain" description="Phospholipid/glycerol acyltransferase" evidence="3">
    <location>
        <begin position="47"/>
        <end position="162"/>
    </location>
</feature>
<evidence type="ECO:0000313" key="5">
    <source>
        <dbReference type="Proteomes" id="UP000190657"/>
    </source>
</evidence>
<evidence type="ECO:0000256" key="1">
    <source>
        <dbReference type="ARBA" id="ARBA00022679"/>
    </source>
</evidence>
<dbReference type="InterPro" id="IPR002123">
    <property type="entry name" value="Plipid/glycerol_acylTrfase"/>
</dbReference>
<evidence type="ECO:0000256" key="2">
    <source>
        <dbReference type="ARBA" id="ARBA00023315"/>
    </source>
</evidence>